<dbReference type="RefSeq" id="WP_312893573.1">
    <property type="nucleotide sequence ID" value="NZ_BAAAJD010000095.1"/>
</dbReference>
<organism evidence="2 3">
    <name type="scientific">Nocardiopsis composta</name>
    <dbReference type="NCBI Taxonomy" id="157465"/>
    <lineage>
        <taxon>Bacteria</taxon>
        <taxon>Bacillati</taxon>
        <taxon>Actinomycetota</taxon>
        <taxon>Actinomycetes</taxon>
        <taxon>Streptosporangiales</taxon>
        <taxon>Nocardiopsidaceae</taxon>
        <taxon>Nocardiopsis</taxon>
    </lineage>
</organism>
<sequence>MLVLALGGAGASVWLYLGKASAEEELAASESDAEGLREQLGITEDEQAAQEKEAEEAYEAADLPGLLNEVETLSDDLESSMKDFADASTKDGASVEQIETLFTDMYDCMGAREEYNMSAAEHAALLSSDLPEYLSESEYPCGRDFWGV</sequence>
<dbReference type="EMBL" id="JACHDB010000001">
    <property type="protein sequence ID" value="MBB5432104.1"/>
    <property type="molecule type" value="Genomic_DNA"/>
</dbReference>
<name>A0A7W8QLC4_9ACTN</name>
<comment type="caution">
    <text evidence="2">The sequence shown here is derived from an EMBL/GenBank/DDBJ whole genome shotgun (WGS) entry which is preliminary data.</text>
</comment>
<evidence type="ECO:0000313" key="2">
    <source>
        <dbReference type="EMBL" id="MBB5432104.1"/>
    </source>
</evidence>
<keyword evidence="1" id="KW-0175">Coiled coil</keyword>
<gene>
    <name evidence="2" type="ORF">HDA36_002188</name>
</gene>
<reference evidence="2 3" key="1">
    <citation type="submission" date="2020-08" db="EMBL/GenBank/DDBJ databases">
        <title>Sequencing the genomes of 1000 actinobacteria strains.</title>
        <authorList>
            <person name="Klenk H.-P."/>
        </authorList>
    </citation>
    <scope>NUCLEOTIDE SEQUENCE [LARGE SCALE GENOMIC DNA]</scope>
    <source>
        <strain evidence="2 3">DSM 44551</strain>
    </source>
</reference>
<protein>
    <submittedName>
        <fullName evidence="2">ElaB/YqjD/DUF883 family membrane-anchored ribosome-binding protein</fullName>
    </submittedName>
</protein>
<dbReference type="AlphaFoldDB" id="A0A7W8QLC4"/>
<proteinExistence type="predicted"/>
<feature type="coiled-coil region" evidence="1">
    <location>
        <begin position="19"/>
        <end position="53"/>
    </location>
</feature>
<evidence type="ECO:0000256" key="1">
    <source>
        <dbReference type="SAM" id="Coils"/>
    </source>
</evidence>
<evidence type="ECO:0000313" key="3">
    <source>
        <dbReference type="Proteomes" id="UP000572635"/>
    </source>
</evidence>
<accession>A0A7W8QLC4</accession>
<keyword evidence="3" id="KW-1185">Reference proteome</keyword>
<dbReference type="Proteomes" id="UP000572635">
    <property type="component" value="Unassembled WGS sequence"/>
</dbReference>